<feature type="region of interest" description="Disordered" evidence="5">
    <location>
        <begin position="306"/>
        <end position="476"/>
    </location>
</feature>
<dbReference type="OrthoDB" id="6022711at2759"/>
<dbReference type="FunFam" id="2.30.42.10:FF:000070">
    <property type="entry name" value="Multiple PDZ domain protein"/>
    <property type="match status" value="1"/>
</dbReference>
<feature type="compositionally biased region" description="Basic and acidic residues" evidence="5">
    <location>
        <begin position="357"/>
        <end position="369"/>
    </location>
</feature>
<evidence type="ECO:0000313" key="7">
    <source>
        <dbReference type="EMBL" id="ESP05486.1"/>
    </source>
</evidence>
<organism evidence="7 8">
    <name type="scientific">Lottia gigantea</name>
    <name type="common">Giant owl limpet</name>
    <dbReference type="NCBI Taxonomy" id="225164"/>
    <lineage>
        <taxon>Eukaryota</taxon>
        <taxon>Metazoa</taxon>
        <taxon>Spiralia</taxon>
        <taxon>Lophotrochozoa</taxon>
        <taxon>Mollusca</taxon>
        <taxon>Gastropoda</taxon>
        <taxon>Patellogastropoda</taxon>
        <taxon>Lottioidea</taxon>
        <taxon>Lottiidae</taxon>
        <taxon>Lottia</taxon>
    </lineage>
</organism>
<evidence type="ECO:0000256" key="2">
    <source>
        <dbReference type="ARBA" id="ARBA00022553"/>
    </source>
</evidence>
<evidence type="ECO:0000256" key="3">
    <source>
        <dbReference type="ARBA" id="ARBA00022737"/>
    </source>
</evidence>
<dbReference type="SMART" id="SM00228">
    <property type="entry name" value="PDZ"/>
    <property type="match status" value="2"/>
</dbReference>
<dbReference type="Gene3D" id="2.30.42.10">
    <property type="match status" value="2"/>
</dbReference>
<dbReference type="SUPFAM" id="SSF50156">
    <property type="entry name" value="PDZ domain-like"/>
    <property type="match status" value="2"/>
</dbReference>
<keyword evidence="2" id="KW-0597">Phosphoprotein</keyword>
<dbReference type="CTD" id="20235655"/>
<feature type="compositionally biased region" description="Polar residues" evidence="5">
    <location>
        <begin position="431"/>
        <end position="450"/>
    </location>
</feature>
<evidence type="ECO:0000256" key="5">
    <source>
        <dbReference type="SAM" id="MobiDB-lite"/>
    </source>
</evidence>
<evidence type="ECO:0000259" key="6">
    <source>
        <dbReference type="PROSITE" id="PS50106"/>
    </source>
</evidence>
<keyword evidence="8" id="KW-1185">Reference proteome</keyword>
<dbReference type="PANTHER" id="PTHR19964:SF92">
    <property type="entry name" value="PATJ HOMOLOG"/>
    <property type="match status" value="1"/>
</dbReference>
<feature type="domain" description="PDZ" evidence="6">
    <location>
        <begin position="214"/>
        <end position="292"/>
    </location>
</feature>
<name>V4BCQ0_LOTGI</name>
<keyword evidence="3" id="KW-0677">Repeat</keyword>
<gene>
    <name evidence="7" type="ORF">LOTGIDRAFT_152344</name>
</gene>
<keyword evidence="4" id="KW-0472">Membrane</keyword>
<dbReference type="RefSeq" id="XP_009044031.1">
    <property type="nucleotide sequence ID" value="XM_009045783.1"/>
</dbReference>
<dbReference type="CDD" id="cd06669">
    <property type="entry name" value="PDZ5_MUPP1-like"/>
    <property type="match status" value="1"/>
</dbReference>
<evidence type="ECO:0000313" key="8">
    <source>
        <dbReference type="Proteomes" id="UP000030746"/>
    </source>
</evidence>
<dbReference type="PANTHER" id="PTHR19964">
    <property type="entry name" value="MULTIPLE PDZ DOMAIN PROTEIN"/>
    <property type="match status" value="1"/>
</dbReference>
<dbReference type="Proteomes" id="UP000030746">
    <property type="component" value="Unassembled WGS sequence"/>
</dbReference>
<accession>V4BCQ0</accession>
<dbReference type="CDD" id="cd06668">
    <property type="entry name" value="PDZ4_MUPP1-like"/>
    <property type="match status" value="1"/>
</dbReference>
<reference evidence="7 8" key="1">
    <citation type="journal article" date="2013" name="Nature">
        <title>Insights into bilaterian evolution from three spiralian genomes.</title>
        <authorList>
            <person name="Simakov O."/>
            <person name="Marletaz F."/>
            <person name="Cho S.J."/>
            <person name="Edsinger-Gonzales E."/>
            <person name="Havlak P."/>
            <person name="Hellsten U."/>
            <person name="Kuo D.H."/>
            <person name="Larsson T."/>
            <person name="Lv J."/>
            <person name="Arendt D."/>
            <person name="Savage R."/>
            <person name="Osoegawa K."/>
            <person name="de Jong P."/>
            <person name="Grimwood J."/>
            <person name="Chapman J.A."/>
            <person name="Shapiro H."/>
            <person name="Aerts A."/>
            <person name="Otillar R.P."/>
            <person name="Terry A.Y."/>
            <person name="Boore J.L."/>
            <person name="Grigoriev I.V."/>
            <person name="Lindberg D.R."/>
            <person name="Seaver E.C."/>
            <person name="Weisblat D.A."/>
            <person name="Putnam N.H."/>
            <person name="Rokhsar D.S."/>
        </authorList>
    </citation>
    <scope>NUCLEOTIDE SEQUENCE [LARGE SCALE GENOMIC DNA]</scope>
</reference>
<dbReference type="InterPro" id="IPR051342">
    <property type="entry name" value="PDZ_scaffold"/>
</dbReference>
<dbReference type="HOGENOM" id="CLU_574013_0_0_1"/>
<dbReference type="OMA" id="KIMGPAY"/>
<dbReference type="EMBL" id="KB199650">
    <property type="protein sequence ID" value="ESP05486.1"/>
    <property type="molecule type" value="Genomic_DNA"/>
</dbReference>
<dbReference type="PROSITE" id="PS50106">
    <property type="entry name" value="PDZ"/>
    <property type="match status" value="2"/>
</dbReference>
<dbReference type="AlphaFoldDB" id="V4BCQ0"/>
<feature type="compositionally biased region" description="Low complexity" evidence="5">
    <location>
        <begin position="309"/>
        <end position="324"/>
    </location>
</feature>
<dbReference type="STRING" id="225164.V4BCQ0"/>
<dbReference type="Pfam" id="PF00595">
    <property type="entry name" value="PDZ"/>
    <property type="match status" value="2"/>
</dbReference>
<protein>
    <recommendedName>
        <fullName evidence="6">PDZ domain-containing protein</fullName>
    </recommendedName>
</protein>
<dbReference type="InterPro" id="IPR036034">
    <property type="entry name" value="PDZ_sf"/>
</dbReference>
<feature type="domain" description="PDZ" evidence="6">
    <location>
        <begin position="45"/>
        <end position="135"/>
    </location>
</feature>
<dbReference type="GO" id="GO:0016020">
    <property type="term" value="C:membrane"/>
    <property type="evidence" value="ECO:0007669"/>
    <property type="project" value="UniProtKB-SubCell"/>
</dbReference>
<proteinExistence type="predicted"/>
<sequence length="476" mass="51855">MKFLTHRQLRTNHHVIWSGDLTSDEEASIKSCWTSIIGPDFDVVVAKLSKFKEGGGLGISLEGTVDVENGVEVRPHHYIRSILPEGPVGQNGRCKSGDELLEVNGRRLLGLTHVDVVAILKDLPQHVRLVCARRKTQPTDNYAAQPDDVDFTSSGFNTGVKENLPLSSKMVKAKSDLAISSVESTSLQDTLNKTKSRSLEPLNSLAMWSNEPVVIELIKGDNGLGFSILDYQDPVNPNETVIVIQSLVPGGVAQQDGRLVPGDRLIFVNDVNVENATLDETAQALKGAEKGIVQIGVAKPLSLLPNEQSSDALPSSDAAPSSPDHVTSFVEQLPETSTITMTTHDESYTESTQSSEGDGKSTLKRKDSFYDSDEEEIKTPRKTSPQKSGTEKPITPPKSLNTFGKEVKETKRVVQTTNKQKFDYEDIDSLPSYQEATSGSLQVTTDSKLTNQHERQVSDALSDQVFGLDIPDSSEA</sequence>
<comment type="subcellular location">
    <subcellularLocation>
        <location evidence="1">Membrane</location>
    </subcellularLocation>
</comment>
<evidence type="ECO:0000256" key="1">
    <source>
        <dbReference type="ARBA" id="ARBA00004370"/>
    </source>
</evidence>
<dbReference type="InterPro" id="IPR001478">
    <property type="entry name" value="PDZ"/>
</dbReference>
<dbReference type="KEGG" id="lgi:LOTGIDRAFT_152344"/>
<evidence type="ECO:0000256" key="4">
    <source>
        <dbReference type="ARBA" id="ARBA00023136"/>
    </source>
</evidence>
<dbReference type="GeneID" id="20235655"/>